<dbReference type="KEGG" id="bcx:BCA_A0145"/>
<name>A0A125YA65_BACC3</name>
<keyword evidence="1" id="KW-0614">Plasmid</keyword>
<organism evidence="1 2">
    <name type="scientific">Bacillus cereus (strain 03BB102)</name>
    <dbReference type="NCBI Taxonomy" id="572264"/>
    <lineage>
        <taxon>Bacteria</taxon>
        <taxon>Bacillati</taxon>
        <taxon>Bacillota</taxon>
        <taxon>Bacilli</taxon>
        <taxon>Bacillales</taxon>
        <taxon>Bacillaceae</taxon>
        <taxon>Bacillus</taxon>
        <taxon>Bacillus cereus group</taxon>
    </lineage>
</organism>
<dbReference type="Proteomes" id="UP000002210">
    <property type="component" value="Plasmid p03BB102_179"/>
</dbReference>
<dbReference type="AlphaFoldDB" id="A0A125YA65"/>
<protein>
    <submittedName>
        <fullName evidence="1">Phage integrase family protein</fullName>
    </submittedName>
</protein>
<evidence type="ECO:0000313" key="2">
    <source>
        <dbReference type="Proteomes" id="UP000002210"/>
    </source>
</evidence>
<gene>
    <name evidence="1" type="ordered locus">BCA_A0145</name>
</gene>
<dbReference type="EMBL" id="CP001406">
    <property type="protein sequence ID" value="ACO25806.1"/>
    <property type="molecule type" value="Genomic_DNA"/>
</dbReference>
<sequence length="71" mass="8517">MFLNFHFYLFQQKNFFGNAFSFNIFSMGKGVKLEKVRDYLGHESIMTSERYLRESIRHQNLATIERGKFSI</sequence>
<reference evidence="1 2" key="1">
    <citation type="submission" date="2009-02" db="EMBL/GenBank/DDBJ databases">
        <title>Genome sequence of Bacillus cereus 03BB102.</title>
        <authorList>
            <person name="Dodson R.J."/>
            <person name="Jackson P."/>
            <person name="Munk A.C."/>
            <person name="Brettin T."/>
            <person name="Bruce D."/>
            <person name="Detter C."/>
            <person name="Tapia R."/>
            <person name="Han C."/>
            <person name="Sutton G."/>
            <person name="Sims D."/>
        </authorList>
    </citation>
    <scope>NUCLEOTIDE SEQUENCE [LARGE SCALE GENOMIC DNA]</scope>
    <source>
        <strain evidence="1 2">03BB102</strain>
        <plasmid evidence="2">Plasmid p03BB102_179</plasmid>
    </source>
</reference>
<accession>A0A125YA65</accession>
<geneLocation type="plasmid" evidence="1 2">
    <name>p03BB102_179</name>
</geneLocation>
<proteinExistence type="predicted"/>
<evidence type="ECO:0000313" key="1">
    <source>
        <dbReference type="EMBL" id="ACO25806.1"/>
    </source>
</evidence>